<feature type="domain" description="SGS" evidence="2">
    <location>
        <begin position="150"/>
        <end position="240"/>
    </location>
</feature>
<dbReference type="InterPro" id="IPR007699">
    <property type="entry name" value="SGS_dom"/>
</dbReference>
<feature type="region of interest" description="Disordered" evidence="1">
    <location>
        <begin position="51"/>
        <end position="72"/>
    </location>
</feature>
<evidence type="ECO:0000256" key="1">
    <source>
        <dbReference type="SAM" id="MobiDB-lite"/>
    </source>
</evidence>
<feature type="compositionally biased region" description="Low complexity" evidence="1">
    <location>
        <begin position="62"/>
        <end position="72"/>
    </location>
</feature>
<dbReference type="Proteomes" id="UP000274922">
    <property type="component" value="Unassembled WGS sequence"/>
</dbReference>
<dbReference type="AlphaFoldDB" id="A0A4P9XAD2"/>
<dbReference type="PROSITE" id="PS51048">
    <property type="entry name" value="SGS"/>
    <property type="match status" value="1"/>
</dbReference>
<evidence type="ECO:0008006" key="6">
    <source>
        <dbReference type="Google" id="ProtNLM"/>
    </source>
</evidence>
<dbReference type="GO" id="GO:0051087">
    <property type="term" value="F:protein-folding chaperone binding"/>
    <property type="evidence" value="ECO:0007669"/>
    <property type="project" value="InterPro"/>
</dbReference>
<dbReference type="SUPFAM" id="SSF49764">
    <property type="entry name" value="HSP20-like chaperones"/>
    <property type="match status" value="1"/>
</dbReference>
<sequence length="240" mass="25638">MNSSSLPTASSGSALRHEFFQTDTFVTISVFAKNLDPATVSVTFEPTRLHLQGRLPPPPPAADSDAAAPQDGAPFELTWSPLTAEIVPEGSRYEVLKTKIELKLKKAQEGVRWPSVEGTPMQGALPATMAPLPSGTSAAAQAAASTPAAVYPTSSKKPKNWDQIEKAIEAETDEKPEGQAALNALFQQIYQNADDATRRAMIKSYTESGGTALSTNWQDVSKGPVPVTPPEGMEARKFDQ</sequence>
<dbReference type="EMBL" id="ML014146">
    <property type="protein sequence ID" value="RKP02333.1"/>
    <property type="molecule type" value="Genomic_DNA"/>
</dbReference>
<feature type="domain" description="CS" evidence="3">
    <location>
        <begin position="12"/>
        <end position="117"/>
    </location>
</feature>
<organism evidence="4 5">
    <name type="scientific">Caulochytrium protostelioides</name>
    <dbReference type="NCBI Taxonomy" id="1555241"/>
    <lineage>
        <taxon>Eukaryota</taxon>
        <taxon>Fungi</taxon>
        <taxon>Fungi incertae sedis</taxon>
        <taxon>Chytridiomycota</taxon>
        <taxon>Chytridiomycota incertae sedis</taxon>
        <taxon>Chytridiomycetes</taxon>
        <taxon>Caulochytriales</taxon>
        <taxon>Caulochytriaceae</taxon>
        <taxon>Caulochytrium</taxon>
    </lineage>
</organism>
<feature type="compositionally biased region" description="Polar residues" evidence="1">
    <location>
        <begin position="208"/>
        <end position="219"/>
    </location>
</feature>
<evidence type="ECO:0000259" key="3">
    <source>
        <dbReference type="PROSITE" id="PS51203"/>
    </source>
</evidence>
<feature type="region of interest" description="Disordered" evidence="1">
    <location>
        <begin position="208"/>
        <end position="240"/>
    </location>
</feature>
<name>A0A4P9XAD2_9FUNG</name>
<dbReference type="PANTHER" id="PTHR45862">
    <property type="entry name" value="PROTEIN SGT1 HOMOLOG"/>
    <property type="match status" value="1"/>
</dbReference>
<dbReference type="STRING" id="1555241.A0A4P9XAD2"/>
<gene>
    <name evidence="4" type="ORF">CXG81DRAFT_10913</name>
</gene>
<dbReference type="InterPro" id="IPR008978">
    <property type="entry name" value="HSP20-like_chaperone"/>
</dbReference>
<dbReference type="InterPro" id="IPR044563">
    <property type="entry name" value="Sgt1-like"/>
</dbReference>
<dbReference type="Pfam" id="PF04969">
    <property type="entry name" value="CS"/>
    <property type="match status" value="1"/>
</dbReference>
<dbReference type="Gene3D" id="2.60.40.790">
    <property type="match status" value="1"/>
</dbReference>
<keyword evidence="5" id="KW-1185">Reference proteome</keyword>
<dbReference type="CDD" id="cd06466">
    <property type="entry name" value="p23_CS_SGT1_like"/>
    <property type="match status" value="1"/>
</dbReference>
<protein>
    <recommendedName>
        <fullName evidence="6">SGS-domain-containing protein</fullName>
    </recommendedName>
</protein>
<reference evidence="5" key="1">
    <citation type="journal article" date="2018" name="Nat. Microbiol.">
        <title>Leveraging single-cell genomics to expand the fungal tree of life.</title>
        <authorList>
            <person name="Ahrendt S.R."/>
            <person name="Quandt C.A."/>
            <person name="Ciobanu D."/>
            <person name="Clum A."/>
            <person name="Salamov A."/>
            <person name="Andreopoulos B."/>
            <person name="Cheng J.F."/>
            <person name="Woyke T."/>
            <person name="Pelin A."/>
            <person name="Henrissat B."/>
            <person name="Reynolds N.K."/>
            <person name="Benny G.L."/>
            <person name="Smith M.E."/>
            <person name="James T.Y."/>
            <person name="Grigoriev I.V."/>
        </authorList>
    </citation>
    <scope>NUCLEOTIDE SEQUENCE [LARGE SCALE GENOMIC DNA]</scope>
    <source>
        <strain evidence="5">ATCC 52028</strain>
    </source>
</reference>
<dbReference type="PROSITE" id="PS51203">
    <property type="entry name" value="CS"/>
    <property type="match status" value="1"/>
</dbReference>
<evidence type="ECO:0000313" key="4">
    <source>
        <dbReference type="EMBL" id="RKP02333.1"/>
    </source>
</evidence>
<dbReference type="InterPro" id="IPR007052">
    <property type="entry name" value="CS_dom"/>
</dbReference>
<accession>A0A4P9XAD2</accession>
<proteinExistence type="predicted"/>
<evidence type="ECO:0000313" key="5">
    <source>
        <dbReference type="Proteomes" id="UP000274922"/>
    </source>
</evidence>
<evidence type="ECO:0000259" key="2">
    <source>
        <dbReference type="PROSITE" id="PS51048"/>
    </source>
</evidence>
<dbReference type="OrthoDB" id="1898560at2759"/>
<dbReference type="Pfam" id="PF05002">
    <property type="entry name" value="SGS"/>
    <property type="match status" value="1"/>
</dbReference>